<evidence type="ECO:0000313" key="2">
    <source>
        <dbReference type="Proteomes" id="UP000321685"/>
    </source>
</evidence>
<name>A0A511DNH6_9PSEU</name>
<dbReference type="RefSeq" id="WP_246115306.1">
    <property type="nucleotide sequence ID" value="NZ_BJVJ01000065.1"/>
</dbReference>
<sequence>MTGTGVRGWFSDGRAADRGRIGDLSARFLGAATATYAAATLVRPSVLAGPLRLGTSPATDSLVRAVGVRDLASGLAMVATGRRACVVASAVRIGSDLGDAVVFGLSDLPADARRKAVGVALGWAALNGAALALRLRAPHRD</sequence>
<protein>
    <recommendedName>
        <fullName evidence="3">DUF4267 domain-containing protein</fullName>
    </recommendedName>
</protein>
<accession>A0A511DNH6</accession>
<keyword evidence="2" id="KW-1185">Reference proteome</keyword>
<evidence type="ECO:0000313" key="1">
    <source>
        <dbReference type="EMBL" id="GEL25833.1"/>
    </source>
</evidence>
<dbReference type="AlphaFoldDB" id="A0A511DNH6"/>
<evidence type="ECO:0008006" key="3">
    <source>
        <dbReference type="Google" id="ProtNLM"/>
    </source>
</evidence>
<reference evidence="1 2" key="1">
    <citation type="submission" date="2019-07" db="EMBL/GenBank/DDBJ databases">
        <title>Whole genome shotgun sequence of Pseudonocardia sulfidoxydans NBRC 16205.</title>
        <authorList>
            <person name="Hosoyama A."/>
            <person name="Uohara A."/>
            <person name="Ohji S."/>
            <person name="Ichikawa N."/>
        </authorList>
    </citation>
    <scope>NUCLEOTIDE SEQUENCE [LARGE SCALE GENOMIC DNA]</scope>
    <source>
        <strain evidence="1 2">NBRC 16205</strain>
    </source>
</reference>
<comment type="caution">
    <text evidence="1">The sequence shown here is derived from an EMBL/GenBank/DDBJ whole genome shotgun (WGS) entry which is preliminary data.</text>
</comment>
<organism evidence="1 2">
    <name type="scientific">Pseudonocardia sulfidoxydans NBRC 16205</name>
    <dbReference type="NCBI Taxonomy" id="1223511"/>
    <lineage>
        <taxon>Bacteria</taxon>
        <taxon>Bacillati</taxon>
        <taxon>Actinomycetota</taxon>
        <taxon>Actinomycetes</taxon>
        <taxon>Pseudonocardiales</taxon>
        <taxon>Pseudonocardiaceae</taxon>
        <taxon>Pseudonocardia</taxon>
    </lineage>
</organism>
<dbReference type="Proteomes" id="UP000321685">
    <property type="component" value="Unassembled WGS sequence"/>
</dbReference>
<gene>
    <name evidence="1" type="ORF">PSU4_47870</name>
</gene>
<proteinExistence type="predicted"/>
<dbReference type="EMBL" id="BJVJ01000065">
    <property type="protein sequence ID" value="GEL25833.1"/>
    <property type="molecule type" value="Genomic_DNA"/>
</dbReference>